<keyword evidence="2" id="KW-1133">Transmembrane helix</keyword>
<feature type="region of interest" description="Disordered" evidence="1">
    <location>
        <begin position="179"/>
        <end position="277"/>
    </location>
</feature>
<dbReference type="RefSeq" id="WP_151757436.1">
    <property type="nucleotide sequence ID" value="NZ_BKZW01000002.1"/>
</dbReference>
<feature type="transmembrane region" description="Helical" evidence="2">
    <location>
        <begin position="84"/>
        <end position="107"/>
    </location>
</feature>
<proteinExistence type="predicted"/>
<feature type="compositionally biased region" description="Pro residues" evidence="1">
    <location>
        <begin position="191"/>
        <end position="200"/>
    </location>
</feature>
<keyword evidence="4" id="KW-1185">Reference proteome</keyword>
<gene>
    <name evidence="3" type="ORF">KDW_37190</name>
</gene>
<keyword evidence="2" id="KW-0472">Membrane</keyword>
<organism evidence="3 4">
    <name type="scientific">Dictyobacter vulcani</name>
    <dbReference type="NCBI Taxonomy" id="2607529"/>
    <lineage>
        <taxon>Bacteria</taxon>
        <taxon>Bacillati</taxon>
        <taxon>Chloroflexota</taxon>
        <taxon>Ktedonobacteria</taxon>
        <taxon>Ktedonobacterales</taxon>
        <taxon>Dictyobacteraceae</taxon>
        <taxon>Dictyobacter</taxon>
    </lineage>
</organism>
<name>A0A5J4KT15_9CHLR</name>
<reference evidence="3 4" key="1">
    <citation type="submission" date="2019-10" db="EMBL/GenBank/DDBJ databases">
        <title>Dictyobacter vulcani sp. nov., within the class Ktedonobacteria, isolated from soil of volcanic Mt. Zao.</title>
        <authorList>
            <person name="Zheng Y."/>
            <person name="Wang C.M."/>
            <person name="Sakai Y."/>
            <person name="Abe K."/>
            <person name="Yokota A."/>
            <person name="Yabe S."/>
        </authorList>
    </citation>
    <scope>NUCLEOTIDE SEQUENCE [LARGE SCALE GENOMIC DNA]</scope>
    <source>
        <strain evidence="3 4">W12</strain>
    </source>
</reference>
<feature type="transmembrane region" description="Helical" evidence="2">
    <location>
        <begin position="20"/>
        <end position="39"/>
    </location>
</feature>
<evidence type="ECO:0000313" key="3">
    <source>
        <dbReference type="EMBL" id="GER89557.1"/>
    </source>
</evidence>
<evidence type="ECO:0000256" key="1">
    <source>
        <dbReference type="SAM" id="MobiDB-lite"/>
    </source>
</evidence>
<sequence>MQQGYTPPDGGKISFRYGLIFGLGLFVLGAIVLCINTFLLNTPGIASFGLLVTGLDWLIVLGIFFLVGVLVARKAGKVGSATIGGVWAAIFDGVPYAILAIIIFYSYTLNQNLEHLTTSSSSRTIGPEAMRSILAASGLFGIVFGLLFTIGIGAGMAALGGLLGRSLFNKAHPNPMAGMPYPGQPFVGQPYPQPGQPPYPGQQYPQPGQPPYPGQPYPQPGQPPYPGQPYPQPGQPYGSQPSYPGYPAPGQPNETPGAPQPERERPPVSDYPHPPAE</sequence>
<evidence type="ECO:0000256" key="2">
    <source>
        <dbReference type="SAM" id="Phobius"/>
    </source>
</evidence>
<keyword evidence="2" id="KW-0812">Transmembrane</keyword>
<feature type="transmembrane region" description="Helical" evidence="2">
    <location>
        <begin position="139"/>
        <end position="163"/>
    </location>
</feature>
<dbReference type="EMBL" id="BKZW01000002">
    <property type="protein sequence ID" value="GER89557.1"/>
    <property type="molecule type" value="Genomic_DNA"/>
</dbReference>
<accession>A0A5J4KT15</accession>
<dbReference type="AlphaFoldDB" id="A0A5J4KT15"/>
<protein>
    <submittedName>
        <fullName evidence="3">Uncharacterized protein</fullName>
    </submittedName>
</protein>
<dbReference type="Proteomes" id="UP000326912">
    <property type="component" value="Unassembled WGS sequence"/>
</dbReference>
<feature type="compositionally biased region" description="Low complexity" evidence="1">
    <location>
        <begin position="180"/>
        <end position="190"/>
    </location>
</feature>
<comment type="caution">
    <text evidence="3">The sequence shown here is derived from an EMBL/GenBank/DDBJ whole genome shotgun (WGS) entry which is preliminary data.</text>
</comment>
<evidence type="ECO:0000313" key="4">
    <source>
        <dbReference type="Proteomes" id="UP000326912"/>
    </source>
</evidence>
<feature type="compositionally biased region" description="Pro residues" evidence="1">
    <location>
        <begin position="207"/>
        <end position="234"/>
    </location>
</feature>
<feature type="transmembrane region" description="Helical" evidence="2">
    <location>
        <begin position="45"/>
        <end position="72"/>
    </location>
</feature>